<feature type="chain" id="PRO_5039234771" description="Flp pilus-assembly TadG-like N-terminal domain-containing protein" evidence="1">
    <location>
        <begin position="24"/>
        <end position="121"/>
    </location>
</feature>
<evidence type="ECO:0000256" key="1">
    <source>
        <dbReference type="SAM" id="SignalP"/>
    </source>
</evidence>
<proteinExistence type="predicted"/>
<name>A0A937RJN3_9ACTN</name>
<organism evidence="2 3">
    <name type="scientific">Frankia nepalensis</name>
    <dbReference type="NCBI Taxonomy" id="1836974"/>
    <lineage>
        <taxon>Bacteria</taxon>
        <taxon>Bacillati</taxon>
        <taxon>Actinomycetota</taxon>
        <taxon>Actinomycetes</taxon>
        <taxon>Frankiales</taxon>
        <taxon>Frankiaceae</taxon>
        <taxon>Frankia</taxon>
    </lineage>
</organism>
<sequence>MTILFASALLLAALIFDAGRALDAAGHASDLAAAAARAGAQALDETSLRAGIPVLDPARAAAYVDTYLARHPEATLTALTVDGLAVTVTVTTRVDYQLLDVLGLDHATVTQIRTAIAITGP</sequence>
<accession>A0A937RJN3</accession>
<dbReference type="RefSeq" id="WP_202999940.1">
    <property type="nucleotide sequence ID" value="NZ_JADWYW010000794.1"/>
</dbReference>
<comment type="caution">
    <text evidence="2">The sequence shown here is derived from an EMBL/GenBank/DDBJ whole genome shotgun (WGS) entry which is preliminary data.</text>
</comment>
<keyword evidence="1" id="KW-0732">Signal</keyword>
<gene>
    <name evidence="2" type="ORF">I7412_24025</name>
</gene>
<dbReference type="AlphaFoldDB" id="A0A937RJN3"/>
<dbReference type="Proteomes" id="UP000604475">
    <property type="component" value="Unassembled WGS sequence"/>
</dbReference>
<dbReference type="EMBL" id="JAEACQ010000243">
    <property type="protein sequence ID" value="MBL7630175.1"/>
    <property type="molecule type" value="Genomic_DNA"/>
</dbReference>
<evidence type="ECO:0000313" key="2">
    <source>
        <dbReference type="EMBL" id="MBL7630175.1"/>
    </source>
</evidence>
<keyword evidence="3" id="KW-1185">Reference proteome</keyword>
<protein>
    <recommendedName>
        <fullName evidence="4">Flp pilus-assembly TadG-like N-terminal domain-containing protein</fullName>
    </recommendedName>
</protein>
<reference evidence="2" key="1">
    <citation type="submission" date="2020-12" db="EMBL/GenBank/DDBJ databases">
        <title>Genomic characterization of non-nitrogen-fixing Frankia strains.</title>
        <authorList>
            <person name="Carlos-Shanley C."/>
            <person name="Guerra T."/>
            <person name="Hahn D."/>
        </authorList>
    </citation>
    <scope>NUCLEOTIDE SEQUENCE</scope>
    <source>
        <strain evidence="2">CN6</strain>
    </source>
</reference>
<feature type="signal peptide" evidence="1">
    <location>
        <begin position="1"/>
        <end position="23"/>
    </location>
</feature>
<evidence type="ECO:0000313" key="3">
    <source>
        <dbReference type="Proteomes" id="UP000604475"/>
    </source>
</evidence>
<evidence type="ECO:0008006" key="4">
    <source>
        <dbReference type="Google" id="ProtNLM"/>
    </source>
</evidence>